<protein>
    <submittedName>
        <fullName evidence="2">DUF2076 domain-containing protein</fullName>
    </submittedName>
</protein>
<evidence type="ECO:0000256" key="1">
    <source>
        <dbReference type="SAM" id="MobiDB-lite"/>
    </source>
</evidence>
<dbReference type="InterPro" id="IPR018648">
    <property type="entry name" value="DUF2076"/>
</dbReference>
<proteinExistence type="predicted"/>
<reference evidence="2 3" key="1">
    <citation type="submission" date="2019-04" db="EMBL/GenBank/DDBJ databases">
        <title>Phreatobacter aquaticus sp. nov.</title>
        <authorList>
            <person name="Choi A."/>
            <person name="Baek K."/>
        </authorList>
    </citation>
    <scope>NUCLEOTIDE SEQUENCE [LARGE SCALE GENOMIC DNA]</scope>
    <source>
        <strain evidence="2 3">NMCR1094</strain>
    </source>
</reference>
<accession>A0A4D7QG91</accession>
<feature type="compositionally biased region" description="Pro residues" evidence="1">
    <location>
        <begin position="198"/>
        <end position="216"/>
    </location>
</feature>
<feature type="region of interest" description="Disordered" evidence="1">
    <location>
        <begin position="82"/>
        <end position="177"/>
    </location>
</feature>
<dbReference type="EMBL" id="CP039865">
    <property type="protein sequence ID" value="QCK85965.1"/>
    <property type="molecule type" value="Genomic_DNA"/>
</dbReference>
<evidence type="ECO:0000313" key="2">
    <source>
        <dbReference type="EMBL" id="QCK85965.1"/>
    </source>
</evidence>
<evidence type="ECO:0000313" key="3">
    <source>
        <dbReference type="Proteomes" id="UP000298588"/>
    </source>
</evidence>
<sequence>MNQQERDILAGLFDRLKSAETQQRDPQVDAFIRERLAVQPGAVYALLQSMYVSDQALGGLNQQNDQLQAQVNDLQNQLAQMQSQLARMQQAPPPAQQSGGFLSGIFGSKPAAPPPAPPPGAFGQPQGGFGQPQGGFQPQGGPRPGPWGQPQPQQGYGAPPPGYGAPPPGYGAPPPVTARLLPRLLPLAAVRASSRQRQPPPWAWPVACSPPMPSRR</sequence>
<name>A0A4D7QG91_9HYPH</name>
<feature type="compositionally biased region" description="Pro residues" evidence="1">
    <location>
        <begin position="111"/>
        <end position="120"/>
    </location>
</feature>
<dbReference type="RefSeq" id="WP_137099297.1">
    <property type="nucleotide sequence ID" value="NZ_CP039865.1"/>
</dbReference>
<dbReference type="OrthoDB" id="122910at2"/>
<gene>
    <name evidence="2" type="ORF">E8L99_09435</name>
</gene>
<dbReference type="Pfam" id="PF09849">
    <property type="entry name" value="DUF2076"/>
    <property type="match status" value="1"/>
</dbReference>
<feature type="compositionally biased region" description="Pro residues" evidence="1">
    <location>
        <begin position="158"/>
        <end position="176"/>
    </location>
</feature>
<keyword evidence="3" id="KW-1185">Reference proteome</keyword>
<dbReference type="Proteomes" id="UP000298588">
    <property type="component" value="Chromosome"/>
</dbReference>
<organism evidence="2 3">
    <name type="scientific">Phreatobacter aquaticus</name>
    <dbReference type="NCBI Taxonomy" id="2570229"/>
    <lineage>
        <taxon>Bacteria</taxon>
        <taxon>Pseudomonadati</taxon>
        <taxon>Pseudomonadota</taxon>
        <taxon>Alphaproteobacteria</taxon>
        <taxon>Hyphomicrobiales</taxon>
        <taxon>Phreatobacteraceae</taxon>
        <taxon>Phreatobacter</taxon>
    </lineage>
</organism>
<dbReference type="KEGG" id="paqt:E8L99_09435"/>
<feature type="region of interest" description="Disordered" evidence="1">
    <location>
        <begin position="191"/>
        <end position="216"/>
    </location>
</feature>
<dbReference type="AlphaFoldDB" id="A0A4D7QG91"/>